<dbReference type="InterPro" id="IPR000938">
    <property type="entry name" value="CAP-Gly_domain"/>
</dbReference>
<dbReference type="PROSITE" id="PS00845">
    <property type="entry name" value="CAP_GLY_1"/>
    <property type="match status" value="1"/>
</dbReference>
<dbReference type="Gene3D" id="2.30.30.190">
    <property type="entry name" value="CAP Gly-rich-like domain"/>
    <property type="match status" value="1"/>
</dbReference>
<dbReference type="Gene3D" id="3.10.20.90">
    <property type="entry name" value="Phosphatidylinositol 3-kinase Catalytic Subunit, Chain A, domain 1"/>
    <property type="match status" value="1"/>
</dbReference>
<evidence type="ECO:0000256" key="6">
    <source>
        <dbReference type="ARBA" id="ARBA00022737"/>
    </source>
</evidence>
<dbReference type="SMART" id="SM01052">
    <property type="entry name" value="CAP_GLY"/>
    <property type="match status" value="1"/>
</dbReference>
<gene>
    <name evidence="11" type="ORF">DIABBA_LOCUS9683</name>
</gene>
<evidence type="ECO:0000256" key="8">
    <source>
        <dbReference type="ARBA" id="ARBA00026055"/>
    </source>
</evidence>
<evidence type="ECO:0000256" key="4">
    <source>
        <dbReference type="ARBA" id="ARBA00022490"/>
    </source>
</evidence>
<dbReference type="OrthoDB" id="5273213at2759"/>
<dbReference type="SUPFAM" id="SSF54236">
    <property type="entry name" value="Ubiquitin-like"/>
    <property type="match status" value="1"/>
</dbReference>
<dbReference type="PROSITE" id="PS50245">
    <property type="entry name" value="CAP_GLY_2"/>
    <property type="match status" value="1"/>
</dbReference>
<evidence type="ECO:0000313" key="12">
    <source>
        <dbReference type="Proteomes" id="UP001153709"/>
    </source>
</evidence>
<dbReference type="GO" id="GO:0005737">
    <property type="term" value="C:cytoplasm"/>
    <property type="evidence" value="ECO:0007669"/>
    <property type="project" value="UniProtKB-SubCell"/>
</dbReference>
<keyword evidence="6" id="KW-0677">Repeat</keyword>
<evidence type="ECO:0000259" key="10">
    <source>
        <dbReference type="PROSITE" id="PS50245"/>
    </source>
</evidence>
<evidence type="ECO:0000256" key="1">
    <source>
        <dbReference type="ARBA" id="ARBA00004496"/>
    </source>
</evidence>
<evidence type="ECO:0000313" key="11">
    <source>
        <dbReference type="EMBL" id="CAG9836606.1"/>
    </source>
</evidence>
<dbReference type="Pfam" id="PF14580">
    <property type="entry name" value="LRR_9"/>
    <property type="match status" value="1"/>
</dbReference>
<sequence length="518" mass="60591">MVAQTSDTEYKVGKRIECNGNFGSIKYVGPVEGYPGNWLGIDWDDKDRGKHNGTVNGIRYFYTRYPKSGSLVRKEKVNLGQKLIDSVRTRYGFIDNEDSAKKNKEEMMKFQQMINAPFLEFVGFDEVAEKQRNFQSLEVVNVRLQNVSIIGDLMNLCPNVREIDISKNLLSSWNDIFSICSQLRHLYWINLSENLLSMPDNTDKHVYPNITVLVCGSMELTFEDVTTISAIFPNVEELRVPYNHITNLTIRSDHNFRRLKYLDLEGNDIRHWSEINKLSVIKTLEHMTIENIKLESIRFEENLIPVSCFNNLETLNLNDNLIAEWRSIGELNKLEKFRHLRLLKNPILETENIATREQIIIAKIEHLQSLNGRHIKSDEKRGAEYDYIKKYALEWMKIENTVDREKFLLEHNRFLQLIEMYGLPEESELIVKPNIIQSSLVNLIFRYNGVEKTKSLPENILVQKLILLVKKMFKLRERPVLIYSSALQPEIKIELCDEFKELHYYSVQDGDSIIVQDF</sequence>
<feature type="domain" description="CAP-Gly" evidence="10">
    <location>
        <begin position="29"/>
        <end position="73"/>
    </location>
</feature>
<organism evidence="11 12">
    <name type="scientific">Diabrotica balteata</name>
    <name type="common">Banded cucumber beetle</name>
    <dbReference type="NCBI Taxonomy" id="107213"/>
    <lineage>
        <taxon>Eukaryota</taxon>
        <taxon>Metazoa</taxon>
        <taxon>Ecdysozoa</taxon>
        <taxon>Arthropoda</taxon>
        <taxon>Hexapoda</taxon>
        <taxon>Insecta</taxon>
        <taxon>Pterygota</taxon>
        <taxon>Neoptera</taxon>
        <taxon>Endopterygota</taxon>
        <taxon>Coleoptera</taxon>
        <taxon>Polyphaga</taxon>
        <taxon>Cucujiformia</taxon>
        <taxon>Chrysomeloidea</taxon>
        <taxon>Chrysomelidae</taxon>
        <taxon>Galerucinae</taxon>
        <taxon>Diabroticina</taxon>
        <taxon>Diabroticites</taxon>
        <taxon>Diabrotica</taxon>
    </lineage>
</organism>
<comment type="similarity">
    <text evidence="2">Belongs to the TBCE family.</text>
</comment>
<keyword evidence="12" id="KW-1185">Reference proteome</keyword>
<dbReference type="PROSITE" id="PS51450">
    <property type="entry name" value="LRR"/>
    <property type="match status" value="2"/>
</dbReference>
<accession>A0A9N9T6A5</accession>
<name>A0A9N9T6A5_DIABA</name>
<dbReference type="InterPro" id="IPR029071">
    <property type="entry name" value="Ubiquitin-like_domsf"/>
</dbReference>
<dbReference type="GO" id="GO:0007010">
    <property type="term" value="P:cytoskeleton organization"/>
    <property type="evidence" value="ECO:0007669"/>
    <property type="project" value="TreeGrafter"/>
</dbReference>
<dbReference type="InterPro" id="IPR044079">
    <property type="entry name" value="Ubl_TBCE"/>
</dbReference>
<dbReference type="AlphaFoldDB" id="A0A9N9T6A5"/>
<evidence type="ECO:0000256" key="2">
    <source>
        <dbReference type="ARBA" id="ARBA00006286"/>
    </source>
</evidence>
<keyword evidence="7" id="KW-0143">Chaperone</keyword>
<evidence type="ECO:0000256" key="5">
    <source>
        <dbReference type="ARBA" id="ARBA00022614"/>
    </source>
</evidence>
<dbReference type="SUPFAM" id="SSF52058">
    <property type="entry name" value="L domain-like"/>
    <property type="match status" value="1"/>
</dbReference>
<dbReference type="Proteomes" id="UP001153709">
    <property type="component" value="Chromosome 6"/>
</dbReference>
<evidence type="ECO:0000256" key="3">
    <source>
        <dbReference type="ARBA" id="ARBA00015004"/>
    </source>
</evidence>
<dbReference type="InterPro" id="IPR036859">
    <property type="entry name" value="CAP-Gly_dom_sf"/>
</dbReference>
<reference evidence="11" key="1">
    <citation type="submission" date="2022-01" db="EMBL/GenBank/DDBJ databases">
        <authorList>
            <person name="King R."/>
        </authorList>
    </citation>
    <scope>NUCLEOTIDE SEQUENCE</scope>
</reference>
<dbReference type="EMBL" id="OU898281">
    <property type="protein sequence ID" value="CAG9836606.1"/>
    <property type="molecule type" value="Genomic_DNA"/>
</dbReference>
<proteinExistence type="inferred from homology"/>
<comment type="subcellular location">
    <subcellularLocation>
        <location evidence="1">Cytoplasm</location>
    </subcellularLocation>
</comment>
<comment type="subunit">
    <text evidence="8">Supercomplex made of cofactors A to E. Cofactors A and D function by capturing and stabilizing tubulin in a quasi-native conformation. Cofactor E binds to the cofactor D-tubulin complex; interaction with cofactor C then causes the release of tubulin polypeptides that are committed to the native state.</text>
</comment>
<dbReference type="InterPro" id="IPR032675">
    <property type="entry name" value="LRR_dom_sf"/>
</dbReference>
<protein>
    <recommendedName>
        <fullName evidence="3">Tubulin-specific chaperone E</fullName>
    </recommendedName>
    <alternativeName>
        <fullName evidence="9">Tubulin-folding cofactor E</fullName>
    </alternativeName>
</protein>
<dbReference type="FunFam" id="2.30.30.190:FF:000016">
    <property type="entry name" value="Tubulin-folding cofactor E"/>
    <property type="match status" value="1"/>
</dbReference>
<dbReference type="CDD" id="cd17044">
    <property type="entry name" value="Ubl_TBCE"/>
    <property type="match status" value="1"/>
</dbReference>
<dbReference type="PANTHER" id="PTHR18849:SF0">
    <property type="entry name" value="CILIA- AND FLAGELLA-ASSOCIATED PROTEIN 410-RELATED"/>
    <property type="match status" value="1"/>
</dbReference>
<dbReference type="Gene3D" id="3.80.10.10">
    <property type="entry name" value="Ribonuclease Inhibitor"/>
    <property type="match status" value="3"/>
</dbReference>
<keyword evidence="4" id="KW-0963">Cytoplasm</keyword>
<keyword evidence="5" id="KW-0433">Leucine-rich repeat</keyword>
<evidence type="ECO:0000256" key="9">
    <source>
        <dbReference type="ARBA" id="ARBA00030180"/>
    </source>
</evidence>
<evidence type="ECO:0000256" key="7">
    <source>
        <dbReference type="ARBA" id="ARBA00023186"/>
    </source>
</evidence>
<dbReference type="Pfam" id="PF01302">
    <property type="entry name" value="CAP_GLY"/>
    <property type="match status" value="1"/>
</dbReference>
<dbReference type="InterPro" id="IPR001611">
    <property type="entry name" value="Leu-rich_rpt"/>
</dbReference>
<dbReference type="PANTHER" id="PTHR18849">
    <property type="entry name" value="LEUCINE RICH REPEAT PROTEIN"/>
    <property type="match status" value="1"/>
</dbReference>
<dbReference type="SUPFAM" id="SSF74924">
    <property type="entry name" value="Cap-Gly domain"/>
    <property type="match status" value="1"/>
</dbReference>